<dbReference type="Gene3D" id="4.10.80.40">
    <property type="entry name" value="succinate dehydrogenase protein domain"/>
    <property type="match status" value="1"/>
</dbReference>
<comment type="catalytic activity">
    <reaction evidence="16 19">
        <text>a quinone + succinate = fumarate + a quinol</text>
        <dbReference type="Rhea" id="RHEA:40523"/>
        <dbReference type="ChEBI" id="CHEBI:24646"/>
        <dbReference type="ChEBI" id="CHEBI:29806"/>
        <dbReference type="ChEBI" id="CHEBI:30031"/>
        <dbReference type="ChEBI" id="CHEBI:132124"/>
        <dbReference type="EC" id="1.3.5.1"/>
    </reaction>
</comment>
<dbReference type="AlphaFoldDB" id="A0A417Y1V7"/>
<evidence type="ECO:0000256" key="19">
    <source>
        <dbReference type="RuleBase" id="RU362050"/>
    </source>
</evidence>
<keyword evidence="13 19" id="KW-0560">Oxidoreductase</keyword>
<evidence type="ECO:0000259" key="20">
    <source>
        <dbReference type="Pfam" id="PF00890"/>
    </source>
</evidence>
<evidence type="ECO:0000256" key="9">
    <source>
        <dbReference type="ARBA" id="ARBA00022630"/>
    </source>
</evidence>
<feature type="active site" description="Proton acceptor" evidence="17">
    <location>
        <position position="285"/>
    </location>
</feature>
<evidence type="ECO:0000256" key="16">
    <source>
        <dbReference type="ARBA" id="ARBA00049220"/>
    </source>
</evidence>
<evidence type="ECO:0000256" key="10">
    <source>
        <dbReference type="ARBA" id="ARBA00022741"/>
    </source>
</evidence>
<feature type="binding site" evidence="18">
    <location>
        <position position="211"/>
    </location>
    <ligand>
        <name>FAD</name>
        <dbReference type="ChEBI" id="CHEBI:57692"/>
    </ligand>
</feature>
<dbReference type="GO" id="GO:0050660">
    <property type="term" value="F:flavin adenine dinucleotide binding"/>
    <property type="evidence" value="ECO:0007669"/>
    <property type="project" value="InterPro"/>
</dbReference>
<dbReference type="InterPro" id="IPR005884">
    <property type="entry name" value="Fum_red_fp"/>
</dbReference>
<dbReference type="Gene3D" id="1.20.58.100">
    <property type="entry name" value="Fumarate reductase/succinate dehydrogenase flavoprotein-like, C-terminal domain"/>
    <property type="match status" value="1"/>
</dbReference>
<feature type="binding site" evidence="18">
    <location>
        <position position="244"/>
    </location>
    <ligand>
        <name>substrate</name>
    </ligand>
</feature>
<dbReference type="GO" id="GO:0009061">
    <property type="term" value="P:anaerobic respiration"/>
    <property type="evidence" value="ECO:0007669"/>
    <property type="project" value="InterPro"/>
</dbReference>
<evidence type="ECO:0000256" key="15">
    <source>
        <dbReference type="ARBA" id="ARBA00034412"/>
    </source>
</evidence>
<dbReference type="FunFam" id="3.90.700.10:FF:000003">
    <property type="entry name" value="Fumarate reductase flavoprotein subunit"/>
    <property type="match status" value="1"/>
</dbReference>
<comment type="cofactor">
    <cofactor evidence="1 18 19">
        <name>FAD</name>
        <dbReference type="ChEBI" id="CHEBI:57692"/>
    </cofactor>
</comment>
<sequence length="579" mass="63219">MRAAHDVLIVGGGGAGLRAAIAIAETNPQLDVAVISKVYPMRSHTVSAEGGAAGVIADDDSIDEHIYDTISGSDWLGDQDAIEAFVNEAPRELLQLEHWGCPWSRQPNGHVAVRAFGGMKKKRTWFAADKTGFHMLHSLFQTTLKYREVTRHDEWFVTKLLVDDGRVHGVVAVDLFSGKIQAITAKSVVLCTGGCGKVFPFTTNANINTGDGMSLAYRAGAPLKDMEFVQYHPTGLPFTGILITEATRAEGGWLLNKDGYRYLQDYDLGKPTPTPELRSMELGPRDRLSQAFVHEVEKGRTADSPWGPIVHLDLRHLGADLIDTKLPFVRELCLKYERIDPVHELIPVRPVVHYMMGGVHTDIDGATPLAGLYAAGETACVSINGANRLGSNSLPECLVFGARAGRAAAEFATTAGPVPAAIEAQAADEVRRLERDLLGKDSEGESTSAIRDEMQATMEDAAGIYRTGPAIAKGLDTLRELQERIGKVGIADTSRSFNTELLAALELANMLDIGECMLQSALQREESRGAHQRTDFPDRDDQRFLTHQLVHRNDDGTPRVESLPVTITRWPPGERVYGR</sequence>
<dbReference type="Gene3D" id="3.90.700.10">
    <property type="entry name" value="Succinate dehydrogenase/fumarate reductase flavoprotein, catalytic domain"/>
    <property type="match status" value="1"/>
</dbReference>
<dbReference type="PIRSF" id="PIRSF000171">
    <property type="entry name" value="SDHA_APRA_LASPO"/>
    <property type="match status" value="1"/>
</dbReference>
<keyword evidence="11 18" id="KW-0274">FAD</keyword>
<dbReference type="NCBIfam" id="TIGR01176">
    <property type="entry name" value="fum_red_Fp"/>
    <property type="match status" value="1"/>
</dbReference>
<comment type="subcellular location">
    <subcellularLocation>
        <location evidence="2">Cell membrane</location>
        <topology evidence="2">Peripheral membrane protein</topology>
        <orientation evidence="2">Cytoplasmic side</orientation>
    </subcellularLocation>
</comment>
<dbReference type="PANTHER" id="PTHR11632">
    <property type="entry name" value="SUCCINATE DEHYDROGENASE 2 FLAVOPROTEIN SUBUNIT"/>
    <property type="match status" value="1"/>
</dbReference>
<evidence type="ECO:0000256" key="7">
    <source>
        <dbReference type="ARBA" id="ARBA00022448"/>
    </source>
</evidence>
<dbReference type="InterPro" id="IPR036188">
    <property type="entry name" value="FAD/NAD-bd_sf"/>
</dbReference>
<dbReference type="InterPro" id="IPR027477">
    <property type="entry name" value="Succ_DH/fumarate_Rdtase_cat_sf"/>
</dbReference>
<dbReference type="GO" id="GO:0009055">
    <property type="term" value="F:electron transfer activity"/>
    <property type="evidence" value="ECO:0007669"/>
    <property type="project" value="TreeGrafter"/>
</dbReference>
<comment type="catalytic activity">
    <reaction evidence="15">
        <text>a menaquinone + succinate = a menaquinol + fumarate</text>
        <dbReference type="Rhea" id="RHEA:27834"/>
        <dbReference type="Rhea" id="RHEA-COMP:9537"/>
        <dbReference type="Rhea" id="RHEA-COMP:9539"/>
        <dbReference type="ChEBI" id="CHEBI:16374"/>
        <dbReference type="ChEBI" id="CHEBI:18151"/>
        <dbReference type="ChEBI" id="CHEBI:29806"/>
        <dbReference type="ChEBI" id="CHEBI:30031"/>
        <dbReference type="EC" id="1.3.5.1"/>
    </reaction>
</comment>
<dbReference type="GO" id="GO:0008177">
    <property type="term" value="F:succinate dehydrogenase (quinone) activity"/>
    <property type="evidence" value="ECO:0007669"/>
    <property type="project" value="UniProtKB-EC"/>
</dbReference>
<evidence type="ECO:0000256" key="2">
    <source>
        <dbReference type="ARBA" id="ARBA00004413"/>
    </source>
</evidence>
<dbReference type="SUPFAM" id="SSF46977">
    <property type="entry name" value="Succinate dehydrogenase/fumarate reductase flavoprotein C-terminal domain"/>
    <property type="match status" value="1"/>
</dbReference>
<feature type="binding site" evidence="18">
    <location>
        <position position="353"/>
    </location>
    <ligand>
        <name>substrate</name>
    </ligand>
</feature>
<feature type="binding site" evidence="18">
    <location>
        <begin position="11"/>
        <end position="16"/>
    </location>
    <ligand>
        <name>FAD</name>
        <dbReference type="ChEBI" id="CHEBI:57692"/>
    </ligand>
</feature>
<feature type="domain" description="FAD-dependent oxidoreductase 2 FAD-binding" evidence="20">
    <location>
        <begin position="6"/>
        <end position="394"/>
    </location>
</feature>
<keyword evidence="12 19" id="KW-0249">Electron transport</keyword>
<dbReference type="NCBIfam" id="TIGR01812">
    <property type="entry name" value="sdhA_frdA_Gneg"/>
    <property type="match status" value="1"/>
</dbReference>
<keyword evidence="9 18" id="KW-0285">Flavoprotein</keyword>
<dbReference type="OrthoDB" id="9805351at2"/>
<dbReference type="SUPFAM" id="SSF56425">
    <property type="entry name" value="Succinate dehydrogenase/fumarate reductase flavoprotein, catalytic domain"/>
    <property type="match status" value="1"/>
</dbReference>
<comment type="similarity">
    <text evidence="3 19">Belongs to the FAD-dependent oxidoreductase 2 family. FRD/SDH subfamily.</text>
</comment>
<evidence type="ECO:0000256" key="5">
    <source>
        <dbReference type="ARBA" id="ARBA00012792"/>
    </source>
</evidence>
<dbReference type="Pfam" id="PF02910">
    <property type="entry name" value="Succ_DH_flav_C"/>
    <property type="match status" value="1"/>
</dbReference>
<reference evidence="22 23" key="1">
    <citation type="submission" date="2018-09" db="EMBL/GenBank/DDBJ databases">
        <title>Genome sequencing of Nocardioides immobilis CCTCC AB 2017083 for comparison to Nocardioides silvaticus.</title>
        <authorList>
            <person name="Li C."/>
            <person name="Wang G."/>
        </authorList>
    </citation>
    <scope>NUCLEOTIDE SEQUENCE [LARGE SCALE GENOMIC DNA]</scope>
    <source>
        <strain evidence="22 23">CCTCC AB 2017083</strain>
    </source>
</reference>
<feature type="binding site" evidence="18">
    <location>
        <position position="232"/>
    </location>
    <ligand>
        <name>substrate</name>
    </ligand>
</feature>
<evidence type="ECO:0000256" key="13">
    <source>
        <dbReference type="ARBA" id="ARBA00023002"/>
    </source>
</evidence>
<dbReference type="SUPFAM" id="SSF51905">
    <property type="entry name" value="FAD/NAD(P)-binding domain"/>
    <property type="match status" value="1"/>
</dbReference>
<dbReference type="EC" id="1.3.5.1" evidence="5 19"/>
<name>A0A417Y1V7_9ACTN</name>
<evidence type="ECO:0000256" key="3">
    <source>
        <dbReference type="ARBA" id="ARBA00008040"/>
    </source>
</evidence>
<protein>
    <recommendedName>
        <fullName evidence="6 19">Fumarate reductase flavoprotein subunit</fullName>
        <ecNumber evidence="5 19">1.3.5.1</ecNumber>
    </recommendedName>
</protein>
<dbReference type="PRINTS" id="PR00368">
    <property type="entry name" value="FADPNR"/>
</dbReference>
<evidence type="ECO:0000256" key="6">
    <source>
        <dbReference type="ARBA" id="ARBA00014044"/>
    </source>
</evidence>
<feature type="binding site" evidence="18">
    <location>
        <begin position="393"/>
        <end position="394"/>
    </location>
    <ligand>
        <name>FAD</name>
        <dbReference type="ChEBI" id="CHEBI:57692"/>
    </ligand>
</feature>
<dbReference type="InterPro" id="IPR015939">
    <property type="entry name" value="Fum_Rdtase/Succ_DH_flav-like_C"/>
</dbReference>
<dbReference type="Proteomes" id="UP000283644">
    <property type="component" value="Unassembled WGS sequence"/>
</dbReference>
<feature type="domain" description="Fumarate reductase/succinate dehydrogenase flavoprotein-like C-terminal" evidence="21">
    <location>
        <begin position="451"/>
        <end position="577"/>
    </location>
</feature>
<gene>
    <name evidence="22" type="primary">frdA</name>
    <name evidence="22" type="ORF">D0Z08_13975</name>
</gene>
<feature type="binding site" evidence="18">
    <location>
        <position position="388"/>
    </location>
    <ligand>
        <name>FAD</name>
        <dbReference type="ChEBI" id="CHEBI:57692"/>
    </ligand>
</feature>
<keyword evidence="10" id="KW-0547">Nucleotide-binding</keyword>
<evidence type="ECO:0000313" key="22">
    <source>
        <dbReference type="EMBL" id="RHW26561.1"/>
    </source>
</evidence>
<dbReference type="GO" id="GO:0005886">
    <property type="term" value="C:plasma membrane"/>
    <property type="evidence" value="ECO:0007669"/>
    <property type="project" value="UniProtKB-SubCell"/>
</dbReference>
<keyword evidence="23" id="KW-1185">Reference proteome</keyword>
<evidence type="ECO:0000256" key="1">
    <source>
        <dbReference type="ARBA" id="ARBA00001974"/>
    </source>
</evidence>
<keyword evidence="8" id="KW-1003">Cell membrane</keyword>
<keyword evidence="14" id="KW-0472">Membrane</keyword>
<dbReference type="GO" id="GO:0022900">
    <property type="term" value="P:electron transport chain"/>
    <property type="evidence" value="ECO:0007669"/>
    <property type="project" value="UniProtKB-UniRule"/>
</dbReference>
<dbReference type="NCBIfam" id="NF006686">
    <property type="entry name" value="PRK09231.1"/>
    <property type="match status" value="1"/>
</dbReference>
<proteinExistence type="inferred from homology"/>
<evidence type="ECO:0000259" key="21">
    <source>
        <dbReference type="Pfam" id="PF02910"/>
    </source>
</evidence>
<dbReference type="EMBL" id="QXGH01000017">
    <property type="protein sequence ID" value="RHW26561.1"/>
    <property type="molecule type" value="Genomic_DNA"/>
</dbReference>
<dbReference type="InterPro" id="IPR003953">
    <property type="entry name" value="FAD-dep_OxRdtase_2_FAD-bd"/>
</dbReference>
<evidence type="ECO:0000313" key="23">
    <source>
        <dbReference type="Proteomes" id="UP000283644"/>
    </source>
</evidence>
<feature type="binding site" evidence="18">
    <location>
        <begin position="36"/>
        <end position="51"/>
    </location>
    <ligand>
        <name>FAD</name>
        <dbReference type="ChEBI" id="CHEBI:57692"/>
    </ligand>
</feature>
<organism evidence="22 23">
    <name type="scientific">Nocardioides immobilis</name>
    <dbReference type="NCBI Taxonomy" id="2049295"/>
    <lineage>
        <taxon>Bacteria</taxon>
        <taxon>Bacillati</taxon>
        <taxon>Actinomycetota</taxon>
        <taxon>Actinomycetes</taxon>
        <taxon>Propionibacteriales</taxon>
        <taxon>Nocardioidaceae</taxon>
        <taxon>Nocardioides</taxon>
    </lineage>
</organism>
<evidence type="ECO:0000256" key="14">
    <source>
        <dbReference type="ARBA" id="ARBA00023136"/>
    </source>
</evidence>
<comment type="caution">
    <text evidence="22">The sequence shown here is derived from an EMBL/GenBank/DDBJ whole genome shotgun (WGS) entry which is preliminary data.</text>
</comment>
<evidence type="ECO:0000256" key="17">
    <source>
        <dbReference type="PIRSR" id="PIRSR000171-1"/>
    </source>
</evidence>
<dbReference type="Pfam" id="PF00890">
    <property type="entry name" value="FAD_binding_2"/>
    <property type="match status" value="1"/>
</dbReference>
<evidence type="ECO:0000256" key="18">
    <source>
        <dbReference type="PIRSR" id="PIRSR630664-51"/>
    </source>
</evidence>
<dbReference type="InterPro" id="IPR030664">
    <property type="entry name" value="SdhA/FrdA/AprA"/>
</dbReference>
<keyword evidence="7 19" id="KW-0813">Transport</keyword>
<feature type="binding site" evidence="18">
    <location>
        <position position="377"/>
    </location>
    <ligand>
        <name>FAD</name>
        <dbReference type="ChEBI" id="CHEBI:57692"/>
    </ligand>
</feature>
<accession>A0A417Y1V7</accession>
<evidence type="ECO:0000256" key="4">
    <source>
        <dbReference type="ARBA" id="ARBA00011591"/>
    </source>
</evidence>
<dbReference type="Gene3D" id="3.50.50.60">
    <property type="entry name" value="FAD/NAD(P)-binding domain"/>
    <property type="match status" value="1"/>
</dbReference>
<comment type="subunit">
    <text evidence="4 19">Part of an enzyme complex containing four subunits: a flavoprotein (FrdA), an iron-sulfur protein (FrdB), and two hydrophobic anchor proteins (FrdC and FrdD).</text>
</comment>
<dbReference type="InterPro" id="IPR037099">
    <property type="entry name" value="Fum_R/Succ_DH_flav-like_C_sf"/>
</dbReference>
<dbReference type="InterPro" id="IPR014006">
    <property type="entry name" value="Succ_Dhase_FrdA_Gneg"/>
</dbReference>
<dbReference type="InterPro" id="IPR003952">
    <property type="entry name" value="FRD_SDH_FAD_BS"/>
</dbReference>
<evidence type="ECO:0000256" key="12">
    <source>
        <dbReference type="ARBA" id="ARBA00022982"/>
    </source>
</evidence>
<dbReference type="PANTHER" id="PTHR11632:SF82">
    <property type="entry name" value="FUMARATE REDUCTASE FLAVOPROTEIN SUBUNIT"/>
    <property type="match status" value="1"/>
</dbReference>
<evidence type="ECO:0000256" key="11">
    <source>
        <dbReference type="ARBA" id="ARBA00022827"/>
    </source>
</evidence>
<dbReference type="GO" id="GO:0033765">
    <property type="term" value="F:steroid dehydrogenase activity, acting on the CH-CH group of donors"/>
    <property type="evidence" value="ECO:0007669"/>
    <property type="project" value="UniProtKB-ARBA"/>
</dbReference>
<dbReference type="PROSITE" id="PS00504">
    <property type="entry name" value="FRD_SDH_FAD_BINDING"/>
    <property type="match status" value="1"/>
</dbReference>
<evidence type="ECO:0000256" key="8">
    <source>
        <dbReference type="ARBA" id="ARBA00022475"/>
    </source>
</evidence>
<dbReference type="FunFam" id="1.20.58.100:FF:000001">
    <property type="entry name" value="Succinate dehydrogenase flavoprotein subunit (SdhA)"/>
    <property type="match status" value="1"/>
</dbReference>